<dbReference type="InterPro" id="IPR020472">
    <property type="entry name" value="WD40_PAC1"/>
</dbReference>
<keyword evidence="2 9" id="KW-0853">WD repeat</keyword>
<dbReference type="InterPro" id="IPR032847">
    <property type="entry name" value="PRPF17"/>
</dbReference>
<feature type="compositionally biased region" description="Acidic residues" evidence="10">
    <location>
        <begin position="152"/>
        <end position="172"/>
    </location>
</feature>
<dbReference type="PANTHER" id="PTHR43979">
    <property type="entry name" value="PRE-MRNA-PROCESSING FACTOR 17"/>
    <property type="match status" value="1"/>
</dbReference>
<dbReference type="InterPro" id="IPR001680">
    <property type="entry name" value="WD40_rpt"/>
</dbReference>
<dbReference type="OrthoDB" id="10257301at2759"/>
<dbReference type="Gene3D" id="2.130.10.10">
    <property type="entry name" value="YVTN repeat-like/Quinoprotein amine dehydrogenase"/>
    <property type="match status" value="1"/>
</dbReference>
<keyword evidence="7" id="KW-0539">Nucleus</keyword>
<accession>A0A9P8PN16</accession>
<protein>
    <recommendedName>
        <fullName evidence="8">Pre-mRNA-processing factor 17</fullName>
    </recommendedName>
</protein>
<proteinExistence type="predicted"/>
<name>A0A9P8PN16_9ASCO</name>
<evidence type="ECO:0000256" key="9">
    <source>
        <dbReference type="PROSITE-ProRule" id="PRU00221"/>
    </source>
</evidence>
<dbReference type="GO" id="GO:0071013">
    <property type="term" value="C:catalytic step 2 spliceosome"/>
    <property type="evidence" value="ECO:0007669"/>
    <property type="project" value="InterPro"/>
</dbReference>
<keyword evidence="5" id="KW-0677">Repeat</keyword>
<dbReference type="SMART" id="SM00320">
    <property type="entry name" value="WD40"/>
    <property type="match status" value="7"/>
</dbReference>
<evidence type="ECO:0000313" key="12">
    <source>
        <dbReference type="EMBL" id="KAH3674409.1"/>
    </source>
</evidence>
<reference evidence="12" key="2">
    <citation type="submission" date="2021-01" db="EMBL/GenBank/DDBJ databases">
        <authorList>
            <person name="Schikora-Tamarit M.A."/>
        </authorList>
    </citation>
    <scope>NUCLEOTIDE SEQUENCE</scope>
    <source>
        <strain evidence="12">CBS6341</strain>
    </source>
</reference>
<feature type="region of interest" description="Disordered" evidence="10">
    <location>
        <begin position="152"/>
        <end position="177"/>
    </location>
</feature>
<dbReference type="Pfam" id="PF12894">
    <property type="entry name" value="ANAPC4_WD40"/>
    <property type="match status" value="1"/>
</dbReference>
<feature type="repeat" description="WD" evidence="9">
    <location>
        <begin position="263"/>
        <end position="304"/>
    </location>
</feature>
<dbReference type="InterPro" id="IPR036322">
    <property type="entry name" value="WD40_repeat_dom_sf"/>
</dbReference>
<keyword evidence="3" id="KW-0507">mRNA processing</keyword>
<dbReference type="InterPro" id="IPR024977">
    <property type="entry name" value="Apc4-like_WD40_dom"/>
</dbReference>
<feature type="repeat" description="WD" evidence="9">
    <location>
        <begin position="446"/>
        <end position="477"/>
    </location>
</feature>
<dbReference type="PRINTS" id="PR00320">
    <property type="entry name" value="GPROTEINBRPT"/>
</dbReference>
<evidence type="ECO:0000256" key="3">
    <source>
        <dbReference type="ARBA" id="ARBA00022664"/>
    </source>
</evidence>
<evidence type="ECO:0000256" key="1">
    <source>
        <dbReference type="ARBA" id="ARBA00004123"/>
    </source>
</evidence>
<keyword evidence="4" id="KW-0747">Spliceosome</keyword>
<evidence type="ECO:0000256" key="7">
    <source>
        <dbReference type="ARBA" id="ARBA00023242"/>
    </source>
</evidence>
<dbReference type="Proteomes" id="UP000769528">
    <property type="component" value="Unassembled WGS sequence"/>
</dbReference>
<dbReference type="CDD" id="cd00200">
    <property type="entry name" value="WD40"/>
    <property type="match status" value="1"/>
</dbReference>
<keyword evidence="6" id="KW-0508">mRNA splicing</keyword>
<comment type="caution">
    <text evidence="12">The sequence shown here is derived from an EMBL/GenBank/DDBJ whole genome shotgun (WGS) entry which is preliminary data.</text>
</comment>
<dbReference type="PROSITE" id="PS50082">
    <property type="entry name" value="WD_REPEATS_2"/>
    <property type="match status" value="3"/>
</dbReference>
<dbReference type="InterPro" id="IPR015943">
    <property type="entry name" value="WD40/YVTN_repeat-like_dom_sf"/>
</dbReference>
<evidence type="ECO:0000313" key="13">
    <source>
        <dbReference type="Proteomes" id="UP000769528"/>
    </source>
</evidence>
<feature type="domain" description="Anaphase-promoting complex subunit 4-like WD40" evidence="11">
    <location>
        <begin position="427"/>
        <end position="492"/>
    </location>
</feature>
<reference evidence="12" key="1">
    <citation type="journal article" date="2021" name="Open Biol.">
        <title>Shared evolutionary footprints suggest mitochondrial oxidative damage underlies multiple complex I losses in fungi.</title>
        <authorList>
            <person name="Schikora-Tamarit M.A."/>
            <person name="Marcet-Houben M."/>
            <person name="Nosek J."/>
            <person name="Gabaldon T."/>
        </authorList>
    </citation>
    <scope>NUCLEOTIDE SEQUENCE</scope>
    <source>
        <strain evidence="12">CBS6341</strain>
    </source>
</reference>
<dbReference type="AlphaFoldDB" id="A0A9P8PN16"/>
<evidence type="ECO:0000256" key="10">
    <source>
        <dbReference type="SAM" id="MobiDB-lite"/>
    </source>
</evidence>
<evidence type="ECO:0000256" key="5">
    <source>
        <dbReference type="ARBA" id="ARBA00022737"/>
    </source>
</evidence>
<sequence length="511" mass="58460">MGLISGYSSSEDESSEIILAQSKSKEIIVNPRIEKKLSHDNVSKSSIIPSKDITKNTTNLIQTNAGETYYEAIDDLEFERQIRKESSRKKREIDALNGNLNPKRKKREKGSAVDDIEQFLGPWAKFDKEEELPVKDMGEDLLKPDELEETEALERLEESEEQGESEDDETQETTEFLGSQKFDYQGRSYMYIPTDADVNLTNDSKPDICFVPKRQIHKWNGHISGTNKIEFFPKSNHLLLSCGNDCKIYLWSVYHKRELLRGYYGHTQPIRDINFNNDGTKFLSTSYDKFVKVWDTETGQCLTKFKLKSVGNCIKFNPFNDDEFVVGLMNHKIEHYSISKHQLIQTYDYHLGSINSITFLPTKQFISSSEDKTIRIWDISINIAVKLISDPTLHSIPVTRVHPEKNYFAGQSMDNTILVFSAKGKFKTNKKKIFKGHNCAGYGIGIDFSPDGKNLVSGDSKGNVFFWDWKTTKLVKKIKVSDRAITQVVWNTKEVSKVAVTGADGSIYYYE</sequence>
<evidence type="ECO:0000256" key="6">
    <source>
        <dbReference type="ARBA" id="ARBA00023187"/>
    </source>
</evidence>
<gene>
    <name evidence="12" type="ORF">WICMUC_003246</name>
</gene>
<keyword evidence="13" id="KW-1185">Reference proteome</keyword>
<dbReference type="GO" id="GO:0003729">
    <property type="term" value="F:mRNA binding"/>
    <property type="evidence" value="ECO:0007669"/>
    <property type="project" value="TreeGrafter"/>
</dbReference>
<feature type="region of interest" description="Disordered" evidence="10">
    <location>
        <begin position="87"/>
        <end position="112"/>
    </location>
</feature>
<evidence type="ECO:0000256" key="2">
    <source>
        <dbReference type="ARBA" id="ARBA00022574"/>
    </source>
</evidence>
<dbReference type="PANTHER" id="PTHR43979:SF1">
    <property type="entry name" value="PRE-MRNA-PROCESSING FACTOR 17"/>
    <property type="match status" value="1"/>
</dbReference>
<feature type="repeat" description="WD" evidence="9">
    <location>
        <begin position="347"/>
        <end position="380"/>
    </location>
</feature>
<dbReference type="Pfam" id="PF00400">
    <property type="entry name" value="WD40"/>
    <property type="match status" value="3"/>
</dbReference>
<evidence type="ECO:0000259" key="11">
    <source>
        <dbReference type="Pfam" id="PF12894"/>
    </source>
</evidence>
<dbReference type="FunFam" id="2.130.10.10:FF:000034">
    <property type="entry name" value="Pre-mRNA-processing factor 17, putative"/>
    <property type="match status" value="1"/>
</dbReference>
<dbReference type="SUPFAM" id="SSF50978">
    <property type="entry name" value="WD40 repeat-like"/>
    <property type="match status" value="1"/>
</dbReference>
<organism evidence="12 13">
    <name type="scientific">Wickerhamomyces mucosus</name>
    <dbReference type="NCBI Taxonomy" id="1378264"/>
    <lineage>
        <taxon>Eukaryota</taxon>
        <taxon>Fungi</taxon>
        <taxon>Dikarya</taxon>
        <taxon>Ascomycota</taxon>
        <taxon>Saccharomycotina</taxon>
        <taxon>Saccharomycetes</taxon>
        <taxon>Phaffomycetales</taxon>
        <taxon>Wickerhamomycetaceae</taxon>
        <taxon>Wickerhamomyces</taxon>
    </lineage>
</organism>
<dbReference type="EMBL" id="JAEUBF010000853">
    <property type="protein sequence ID" value="KAH3674409.1"/>
    <property type="molecule type" value="Genomic_DNA"/>
</dbReference>
<dbReference type="PROSITE" id="PS50294">
    <property type="entry name" value="WD_REPEATS_REGION"/>
    <property type="match status" value="2"/>
</dbReference>
<comment type="subcellular location">
    <subcellularLocation>
        <location evidence="1">Nucleus</location>
    </subcellularLocation>
</comment>
<dbReference type="GO" id="GO:0000398">
    <property type="term" value="P:mRNA splicing, via spliceosome"/>
    <property type="evidence" value="ECO:0007669"/>
    <property type="project" value="InterPro"/>
</dbReference>
<evidence type="ECO:0000256" key="8">
    <source>
        <dbReference type="ARBA" id="ARBA00068146"/>
    </source>
</evidence>
<evidence type="ECO:0000256" key="4">
    <source>
        <dbReference type="ARBA" id="ARBA00022728"/>
    </source>
</evidence>